<dbReference type="PIRSF" id="PIRSF019706">
    <property type="entry name" value="EhaB"/>
    <property type="match status" value="1"/>
</dbReference>
<keyword evidence="1" id="KW-1133">Transmembrane helix</keyword>
<evidence type="ECO:0000313" key="2">
    <source>
        <dbReference type="EMBL" id="KXA95082.1"/>
    </source>
</evidence>
<proteinExistence type="predicted"/>
<name>A0A133ULH5_9EURY</name>
<gene>
    <name evidence="2" type="ORF">AKJ65_02665</name>
</gene>
<dbReference type="EMBL" id="LHXO01000026">
    <property type="protein sequence ID" value="KXA95082.1"/>
    <property type="molecule type" value="Genomic_DNA"/>
</dbReference>
<accession>A0A133ULH5</accession>
<dbReference type="InterPro" id="IPR011314">
    <property type="entry name" value="Prd_NiFe_hyd_3_EhaB"/>
</dbReference>
<keyword evidence="1" id="KW-0472">Membrane</keyword>
<dbReference type="Pfam" id="PF26645">
    <property type="entry name" value="EhaB"/>
    <property type="match status" value="1"/>
</dbReference>
<evidence type="ECO:0000313" key="3">
    <source>
        <dbReference type="Proteomes" id="UP000070284"/>
    </source>
</evidence>
<dbReference type="AlphaFoldDB" id="A0A133ULH5"/>
<feature type="transmembrane region" description="Helical" evidence="1">
    <location>
        <begin position="6"/>
        <end position="26"/>
    </location>
</feature>
<reference evidence="2 3" key="1">
    <citation type="journal article" date="2016" name="Sci. Rep.">
        <title>Metabolic traits of an uncultured archaeal lineage -MSBL1- from brine pools of the Red Sea.</title>
        <authorList>
            <person name="Mwirichia R."/>
            <person name="Alam I."/>
            <person name="Rashid M."/>
            <person name="Vinu M."/>
            <person name="Ba-Alawi W."/>
            <person name="Anthony Kamau A."/>
            <person name="Kamanda Ngugi D."/>
            <person name="Goker M."/>
            <person name="Klenk H.P."/>
            <person name="Bajic V."/>
            <person name="Stingl U."/>
        </authorList>
    </citation>
    <scope>NUCLEOTIDE SEQUENCE [LARGE SCALE GENOMIC DNA]</scope>
    <source>
        <strain evidence="2">SCGC-AAA259E19</strain>
    </source>
</reference>
<organism evidence="2 3">
    <name type="scientific">candidate division MSBL1 archaeon SCGC-AAA259E19</name>
    <dbReference type="NCBI Taxonomy" id="1698264"/>
    <lineage>
        <taxon>Archaea</taxon>
        <taxon>Methanobacteriati</taxon>
        <taxon>Methanobacteriota</taxon>
        <taxon>candidate division MSBL1</taxon>
    </lineage>
</organism>
<dbReference type="Proteomes" id="UP000070284">
    <property type="component" value="Unassembled WGS sequence"/>
</dbReference>
<keyword evidence="1" id="KW-0812">Transmembrane</keyword>
<evidence type="ECO:0000256" key="1">
    <source>
        <dbReference type="SAM" id="Phobius"/>
    </source>
</evidence>
<protein>
    <submittedName>
        <fullName evidence="2">Uncharacterized protein</fullName>
    </submittedName>
</protein>
<comment type="caution">
    <text evidence="2">The sequence shown here is derived from an EMBL/GenBank/DDBJ whole genome shotgun (WGS) entry which is preliminary data.</text>
</comment>
<keyword evidence="3" id="KW-1185">Reference proteome</keyword>
<sequence>MNVIFAGIAAAVAWINFVFIDVFLGLPERPGVRGAKAIATSIKEYGGKINGGYMMGNIVCSPDASAGTLLASCCFYAFGSWTGGVFAAAIVLLGNRICSDPGYAGTTGALTTTGIIAVASRLGIGPKFFILGMVVNIVTIQAIHHRYSSRLIYNIAKKIGMI</sequence>
<dbReference type="PATRIC" id="fig|1698264.3.peg.1086"/>